<evidence type="ECO:0000313" key="7">
    <source>
        <dbReference type="Proteomes" id="UP000705230"/>
    </source>
</evidence>
<dbReference type="GO" id="GO:0009016">
    <property type="term" value="F:succinyldiaminopimelate transaminase activity"/>
    <property type="evidence" value="ECO:0007669"/>
    <property type="project" value="UniProtKB-EC"/>
</dbReference>
<evidence type="ECO:0000256" key="2">
    <source>
        <dbReference type="ARBA" id="ARBA00022576"/>
    </source>
</evidence>
<evidence type="ECO:0000256" key="5">
    <source>
        <dbReference type="RuleBase" id="RU003560"/>
    </source>
</evidence>
<dbReference type="Proteomes" id="UP000705230">
    <property type="component" value="Unassembled WGS sequence"/>
</dbReference>
<dbReference type="InterPro" id="IPR005814">
    <property type="entry name" value="Aminotrans_3"/>
</dbReference>
<dbReference type="NCBIfam" id="TIGR00707">
    <property type="entry name" value="argD"/>
    <property type="match status" value="1"/>
</dbReference>
<dbReference type="CDD" id="cd00610">
    <property type="entry name" value="OAT_like"/>
    <property type="match status" value="1"/>
</dbReference>
<dbReference type="InterPro" id="IPR050103">
    <property type="entry name" value="Class-III_PLP-dep_AT"/>
</dbReference>
<evidence type="ECO:0000256" key="3">
    <source>
        <dbReference type="ARBA" id="ARBA00022679"/>
    </source>
</evidence>
<sequence length="400" mass="43647">MVTRKQFNDYMMPVYNPAHFIPVKAKGSIVWDGKNKKYIDFASGIAVTNLGHCFPPLVKVLNDQSKKIWHLSNAMTNAPALNLAKSLCKHTFADKVFFANSGAEAMEAAVKTARKHANLKYGKNKNEIVAFADAFHGRTMMTIALNGSERMTSGFGPMPAGIKHHPYNDVKGLEKLINKKTAAVVIELVQGEAGIIKAKKGFLAKIKKLCKENNALIIIDEVQSGVGRTGSLFAYEQFNIKPDILTCAKGLGNGFPVGAILTKNHIAESMQVGAHGTTFGGNPLACSVALEVINTVSKKRLLSNVLKKEKLFIKKLDAINAKLKCFERINTAGLWIGCKLKVTDSINLDTVLQQCYKNGLMVLKANNNTIRIAPSLIIEDKLINSGLDILEKSIAQLQKA</sequence>
<dbReference type="PANTHER" id="PTHR11986">
    <property type="entry name" value="AMINOTRANSFERASE CLASS III"/>
    <property type="match status" value="1"/>
</dbReference>
<dbReference type="FunFam" id="3.40.640.10:FF:000004">
    <property type="entry name" value="Acetylornithine aminotransferase"/>
    <property type="match status" value="1"/>
</dbReference>
<dbReference type="NCBIfam" id="NF002325">
    <property type="entry name" value="PRK01278.1"/>
    <property type="match status" value="1"/>
</dbReference>
<dbReference type="EC" id="2.6.1.11" evidence="6"/>
<gene>
    <name evidence="6" type="ORF">ISR29_04995</name>
</gene>
<dbReference type="Gene3D" id="3.90.1150.10">
    <property type="entry name" value="Aspartate Aminotransferase, domain 1"/>
    <property type="match status" value="1"/>
</dbReference>
<keyword evidence="4 5" id="KW-0663">Pyridoxal phosphate</keyword>
<dbReference type="PROSITE" id="PS00600">
    <property type="entry name" value="AA_TRANSFER_CLASS_3"/>
    <property type="match status" value="1"/>
</dbReference>
<dbReference type="GO" id="GO:0042802">
    <property type="term" value="F:identical protein binding"/>
    <property type="evidence" value="ECO:0007669"/>
    <property type="project" value="TreeGrafter"/>
</dbReference>
<keyword evidence="2 6" id="KW-0032">Aminotransferase</keyword>
<dbReference type="AlphaFoldDB" id="A0A937M2N7"/>
<dbReference type="SUPFAM" id="SSF53383">
    <property type="entry name" value="PLP-dependent transferases"/>
    <property type="match status" value="1"/>
</dbReference>
<dbReference type="InterPro" id="IPR049704">
    <property type="entry name" value="Aminotrans_3_PPA_site"/>
</dbReference>
<accession>A0A937M2N7</accession>
<evidence type="ECO:0000256" key="1">
    <source>
        <dbReference type="ARBA" id="ARBA00001933"/>
    </source>
</evidence>
<dbReference type="GO" id="GO:0030170">
    <property type="term" value="F:pyridoxal phosphate binding"/>
    <property type="evidence" value="ECO:0007669"/>
    <property type="project" value="InterPro"/>
</dbReference>
<protein>
    <submittedName>
        <fullName evidence="6">Acetylornithine/succinyldiaminopimelate transaminase</fullName>
        <ecNumber evidence="6">2.6.1.11</ecNumber>
        <ecNumber evidence="6">2.6.1.17</ecNumber>
    </submittedName>
</protein>
<dbReference type="InterPro" id="IPR015422">
    <property type="entry name" value="PyrdxlP-dep_Trfase_small"/>
</dbReference>
<dbReference type="InterPro" id="IPR004636">
    <property type="entry name" value="AcOrn/SuccOrn_fam"/>
</dbReference>
<evidence type="ECO:0000256" key="4">
    <source>
        <dbReference type="ARBA" id="ARBA00022898"/>
    </source>
</evidence>
<dbReference type="EC" id="2.6.1.17" evidence="6"/>
<dbReference type="NCBIfam" id="NF003468">
    <property type="entry name" value="PRK05093.1"/>
    <property type="match status" value="1"/>
</dbReference>
<comment type="cofactor">
    <cofactor evidence="1">
        <name>pyridoxal 5'-phosphate</name>
        <dbReference type="ChEBI" id="CHEBI:597326"/>
    </cofactor>
</comment>
<reference evidence="6" key="1">
    <citation type="submission" date="2020-10" db="EMBL/GenBank/DDBJ databases">
        <title>Microbiome of the Black Sea water column analyzed by genome centric metagenomics.</title>
        <authorList>
            <person name="Cabello-Yeves P.J."/>
            <person name="Callieri C."/>
            <person name="Picazo A."/>
            <person name="Mehrshad M."/>
            <person name="Haro-Moreno J.M."/>
            <person name="Roda-Garcia J."/>
            <person name="Dzembekova N."/>
            <person name="Slabakova V."/>
            <person name="Slabakova N."/>
            <person name="Moncheva S."/>
            <person name="Rodriguez-Valera F."/>
        </authorList>
    </citation>
    <scope>NUCLEOTIDE SEQUENCE</scope>
    <source>
        <strain evidence="6">BS30m-G43</strain>
    </source>
</reference>
<comment type="similarity">
    <text evidence="5">Belongs to the class-III pyridoxal-phosphate-dependent aminotransferase family.</text>
</comment>
<name>A0A937M2N7_9GAMM</name>
<dbReference type="GO" id="GO:0006526">
    <property type="term" value="P:L-arginine biosynthetic process"/>
    <property type="evidence" value="ECO:0007669"/>
    <property type="project" value="UniProtKB-ARBA"/>
</dbReference>
<dbReference type="Gene3D" id="3.40.640.10">
    <property type="entry name" value="Type I PLP-dependent aspartate aminotransferase-like (Major domain)"/>
    <property type="match status" value="1"/>
</dbReference>
<dbReference type="PANTHER" id="PTHR11986:SF113">
    <property type="entry name" value="SUCCINYLORNITHINE TRANSAMINASE"/>
    <property type="match status" value="1"/>
</dbReference>
<keyword evidence="3 6" id="KW-0808">Transferase</keyword>
<organism evidence="6 7">
    <name type="scientific">SAR86 cluster bacterium</name>
    <dbReference type="NCBI Taxonomy" id="2030880"/>
    <lineage>
        <taxon>Bacteria</taxon>
        <taxon>Pseudomonadati</taxon>
        <taxon>Pseudomonadota</taxon>
        <taxon>Gammaproteobacteria</taxon>
        <taxon>SAR86 cluster</taxon>
    </lineage>
</organism>
<dbReference type="GO" id="GO:0003992">
    <property type="term" value="F:N2-acetyl-L-ornithine:2-oxoglutarate 5-aminotransferase activity"/>
    <property type="evidence" value="ECO:0007669"/>
    <property type="project" value="UniProtKB-EC"/>
</dbReference>
<proteinExistence type="inferred from homology"/>
<evidence type="ECO:0000313" key="6">
    <source>
        <dbReference type="EMBL" id="MBL6903540.1"/>
    </source>
</evidence>
<dbReference type="InterPro" id="IPR015424">
    <property type="entry name" value="PyrdxlP-dep_Trfase"/>
</dbReference>
<dbReference type="Pfam" id="PF00202">
    <property type="entry name" value="Aminotran_3"/>
    <property type="match status" value="1"/>
</dbReference>
<dbReference type="PIRSF" id="PIRSF000521">
    <property type="entry name" value="Transaminase_4ab_Lys_Orn"/>
    <property type="match status" value="1"/>
</dbReference>
<dbReference type="InterPro" id="IPR015421">
    <property type="entry name" value="PyrdxlP-dep_Trfase_major"/>
</dbReference>
<dbReference type="EMBL" id="JADHSG010000007">
    <property type="protein sequence ID" value="MBL6903540.1"/>
    <property type="molecule type" value="Genomic_DNA"/>
</dbReference>
<comment type="caution">
    <text evidence="6">The sequence shown here is derived from an EMBL/GenBank/DDBJ whole genome shotgun (WGS) entry which is preliminary data.</text>
</comment>